<dbReference type="Proteomes" id="UP001595705">
    <property type="component" value="Unassembled WGS sequence"/>
</dbReference>
<organism evidence="1 2">
    <name type="scientific">Luteimonas soli</name>
    <dbReference type="NCBI Taxonomy" id="1648966"/>
    <lineage>
        <taxon>Bacteria</taxon>
        <taxon>Pseudomonadati</taxon>
        <taxon>Pseudomonadota</taxon>
        <taxon>Gammaproteobacteria</taxon>
        <taxon>Lysobacterales</taxon>
        <taxon>Lysobacteraceae</taxon>
        <taxon>Luteimonas</taxon>
    </lineage>
</organism>
<evidence type="ECO:0000313" key="2">
    <source>
        <dbReference type="Proteomes" id="UP001595705"/>
    </source>
</evidence>
<dbReference type="RefSeq" id="WP_386743191.1">
    <property type="nucleotide sequence ID" value="NZ_JBHRYA010000007.1"/>
</dbReference>
<name>A0ABV7XJ49_9GAMM</name>
<protein>
    <recommendedName>
        <fullName evidence="3">DUF937 domain-containing protein</fullName>
    </recommendedName>
</protein>
<proteinExistence type="predicted"/>
<gene>
    <name evidence="1" type="ORF">ACFONC_07915</name>
</gene>
<sequence length="76" mass="7458">MFDLGDIAKLAGQVIGGMVGGPAGAMIGSMIGDMIGQAIEGQSIDLLGDSGLAEAAIDLFQGNYQGAFNLALNAGG</sequence>
<reference evidence="2" key="1">
    <citation type="journal article" date="2019" name="Int. J. Syst. Evol. Microbiol.">
        <title>The Global Catalogue of Microorganisms (GCM) 10K type strain sequencing project: providing services to taxonomists for standard genome sequencing and annotation.</title>
        <authorList>
            <consortium name="The Broad Institute Genomics Platform"/>
            <consortium name="The Broad Institute Genome Sequencing Center for Infectious Disease"/>
            <person name="Wu L."/>
            <person name="Ma J."/>
        </authorList>
    </citation>
    <scope>NUCLEOTIDE SEQUENCE [LARGE SCALE GENOMIC DNA]</scope>
    <source>
        <strain evidence="2">KCTC 42441</strain>
    </source>
</reference>
<comment type="caution">
    <text evidence="1">The sequence shown here is derived from an EMBL/GenBank/DDBJ whole genome shotgun (WGS) entry which is preliminary data.</text>
</comment>
<keyword evidence="2" id="KW-1185">Reference proteome</keyword>
<dbReference type="EMBL" id="JBHRYA010000007">
    <property type="protein sequence ID" value="MFC3716074.1"/>
    <property type="molecule type" value="Genomic_DNA"/>
</dbReference>
<accession>A0ABV7XJ49</accession>
<evidence type="ECO:0008006" key="3">
    <source>
        <dbReference type="Google" id="ProtNLM"/>
    </source>
</evidence>
<evidence type="ECO:0000313" key="1">
    <source>
        <dbReference type="EMBL" id="MFC3716074.1"/>
    </source>
</evidence>